<dbReference type="InterPro" id="IPR018247">
    <property type="entry name" value="EF_Hand_1_Ca_BS"/>
</dbReference>
<evidence type="ECO:0000313" key="8">
    <source>
        <dbReference type="EMBL" id="OLQ02425.1"/>
    </source>
</evidence>
<sequence length="552" mass="62675">MGIPSRRRDEDDCSDEFRHLMEKLVSRHLHELAELKQELLFCQQRQSRQPEDDEAQGVALCFEGVDGSRGSKTDTFYRLGKNISVSSCLAPLSGEEVEVQASSRESRAEPDEKALNQAAEELQMELGSMMEGTHYEPPEVDHSCWGRLRRIFASPEYELAVTLLIFVNALVIGLQFQYEGFQLAHLISFPGYSAAADELWPGISTVFDVLQVTFTSLFLADVLIRGCLFWKTFFCDWFNWLDLVVVLSSVFDLITSGMFNTSVLRLLRLTKLTRSIRILKVSSVLDSLNMIMPPDCRKCLRASVGTLFWSLCVLLVIQCIGAIVIMYTVQTYIRSPNDLTQENRLLVFAYFGTFSRSMLTMFEVLFANWITPCRILVEHLSEYFSAVFILYRCLVGFAVLNVIQAVFIQRTMQVAQDDKELQLKQKQYAAKTFERKLRYIFEELDTSGDGIVTWEEFDDQLKDPRTGALLSMIEIDAQDLRVFYDLLDDGDGRVDAQKFAQGVLAMKGPAKGIDLAQLSKNVSRLGLMVQQLSESLGTGRVSVRSSDYRART</sequence>
<dbReference type="PROSITE" id="PS50222">
    <property type="entry name" value="EF_HAND_2"/>
    <property type="match status" value="1"/>
</dbReference>
<dbReference type="Gene3D" id="1.10.238.10">
    <property type="entry name" value="EF-hand"/>
    <property type="match status" value="1"/>
</dbReference>
<evidence type="ECO:0000256" key="5">
    <source>
        <dbReference type="ARBA" id="ARBA00023136"/>
    </source>
</evidence>
<dbReference type="GO" id="GO:0001518">
    <property type="term" value="C:voltage-gated sodium channel complex"/>
    <property type="evidence" value="ECO:0007669"/>
    <property type="project" value="TreeGrafter"/>
</dbReference>
<dbReference type="Proteomes" id="UP000186817">
    <property type="component" value="Unassembled WGS sequence"/>
</dbReference>
<dbReference type="PANTHER" id="PTHR10037:SF62">
    <property type="entry name" value="SODIUM CHANNEL PROTEIN 60E"/>
    <property type="match status" value="1"/>
</dbReference>
<dbReference type="SUPFAM" id="SSF47473">
    <property type="entry name" value="EF-hand"/>
    <property type="match status" value="1"/>
</dbReference>
<dbReference type="GO" id="GO:0005509">
    <property type="term" value="F:calcium ion binding"/>
    <property type="evidence" value="ECO:0007669"/>
    <property type="project" value="InterPro"/>
</dbReference>
<dbReference type="OrthoDB" id="432192at2759"/>
<gene>
    <name evidence="8" type="ORF">AK812_SmicGene14748</name>
</gene>
<reference evidence="8 9" key="1">
    <citation type="submission" date="2016-02" db="EMBL/GenBank/DDBJ databases">
        <title>Genome analysis of coral dinoflagellate symbionts highlights evolutionary adaptations to a symbiotic lifestyle.</title>
        <authorList>
            <person name="Aranda M."/>
            <person name="Li Y."/>
            <person name="Liew Y.J."/>
            <person name="Baumgarten S."/>
            <person name="Simakov O."/>
            <person name="Wilson M."/>
            <person name="Piel J."/>
            <person name="Ashoor H."/>
            <person name="Bougouffa S."/>
            <person name="Bajic V.B."/>
            <person name="Ryu T."/>
            <person name="Ravasi T."/>
            <person name="Bayer T."/>
            <person name="Micklem G."/>
            <person name="Kim H."/>
            <person name="Bhak J."/>
            <person name="Lajeunesse T.C."/>
            <person name="Voolstra C.R."/>
        </authorList>
    </citation>
    <scope>NUCLEOTIDE SEQUENCE [LARGE SCALE GENOMIC DNA]</scope>
    <source>
        <strain evidence="8 9">CCMP2467</strain>
    </source>
</reference>
<evidence type="ECO:0000256" key="4">
    <source>
        <dbReference type="ARBA" id="ARBA00022989"/>
    </source>
</evidence>
<proteinExistence type="predicted"/>
<feature type="transmembrane region" description="Helical" evidence="6">
    <location>
        <begin position="383"/>
        <end position="403"/>
    </location>
</feature>
<comment type="caution">
    <text evidence="8">The sequence shown here is derived from an EMBL/GenBank/DDBJ whole genome shotgun (WGS) entry which is preliminary data.</text>
</comment>
<dbReference type="InterPro" id="IPR011992">
    <property type="entry name" value="EF-hand-dom_pair"/>
</dbReference>
<dbReference type="GO" id="GO:0005248">
    <property type="term" value="F:voltage-gated sodium channel activity"/>
    <property type="evidence" value="ECO:0007669"/>
    <property type="project" value="TreeGrafter"/>
</dbReference>
<feature type="transmembrane region" description="Helical" evidence="6">
    <location>
        <begin position="307"/>
        <end position="333"/>
    </location>
</feature>
<dbReference type="SUPFAM" id="SSF81324">
    <property type="entry name" value="Voltage-gated potassium channels"/>
    <property type="match status" value="1"/>
</dbReference>
<dbReference type="PROSITE" id="PS00018">
    <property type="entry name" value="EF_HAND_1"/>
    <property type="match status" value="1"/>
</dbReference>
<protein>
    <recommendedName>
        <fullName evidence="7">EF-hand domain-containing protein</fullName>
    </recommendedName>
</protein>
<feature type="transmembrane region" description="Helical" evidence="6">
    <location>
        <begin position="240"/>
        <end position="259"/>
    </location>
</feature>
<name>A0A1Q9E4T6_SYMMI</name>
<dbReference type="InterPro" id="IPR027359">
    <property type="entry name" value="Volt_channel_dom_sf"/>
</dbReference>
<accession>A0A1Q9E4T6</accession>
<comment type="subcellular location">
    <subcellularLocation>
        <location evidence="1">Membrane</location>
        <topology evidence="1">Multi-pass membrane protein</topology>
    </subcellularLocation>
</comment>
<dbReference type="InterPro" id="IPR005821">
    <property type="entry name" value="Ion_trans_dom"/>
</dbReference>
<dbReference type="AlphaFoldDB" id="A0A1Q9E4T6"/>
<keyword evidence="9" id="KW-1185">Reference proteome</keyword>
<keyword evidence="2 6" id="KW-0812">Transmembrane</keyword>
<dbReference type="EMBL" id="LSRX01000264">
    <property type="protein sequence ID" value="OLQ02425.1"/>
    <property type="molecule type" value="Genomic_DNA"/>
</dbReference>
<evidence type="ECO:0000313" key="9">
    <source>
        <dbReference type="Proteomes" id="UP000186817"/>
    </source>
</evidence>
<organism evidence="8 9">
    <name type="scientific">Symbiodinium microadriaticum</name>
    <name type="common">Dinoflagellate</name>
    <name type="synonym">Zooxanthella microadriatica</name>
    <dbReference type="NCBI Taxonomy" id="2951"/>
    <lineage>
        <taxon>Eukaryota</taxon>
        <taxon>Sar</taxon>
        <taxon>Alveolata</taxon>
        <taxon>Dinophyceae</taxon>
        <taxon>Suessiales</taxon>
        <taxon>Symbiodiniaceae</taxon>
        <taxon>Symbiodinium</taxon>
    </lineage>
</organism>
<evidence type="ECO:0000256" key="6">
    <source>
        <dbReference type="SAM" id="Phobius"/>
    </source>
</evidence>
<dbReference type="Gene3D" id="1.20.120.350">
    <property type="entry name" value="Voltage-gated potassium channels. Chain C"/>
    <property type="match status" value="1"/>
</dbReference>
<evidence type="ECO:0000256" key="1">
    <source>
        <dbReference type="ARBA" id="ARBA00004141"/>
    </source>
</evidence>
<keyword evidence="5 6" id="KW-0472">Membrane</keyword>
<feature type="transmembrane region" description="Helical" evidence="6">
    <location>
        <begin position="345"/>
        <end position="371"/>
    </location>
</feature>
<dbReference type="OMA" id="MEGTHYE"/>
<dbReference type="Gene3D" id="1.10.287.70">
    <property type="match status" value="1"/>
</dbReference>
<feature type="transmembrane region" description="Helical" evidence="6">
    <location>
        <begin position="157"/>
        <end position="178"/>
    </location>
</feature>
<dbReference type="Pfam" id="PF00520">
    <property type="entry name" value="Ion_trans"/>
    <property type="match status" value="1"/>
</dbReference>
<keyword evidence="4 6" id="KW-1133">Transmembrane helix</keyword>
<dbReference type="InterPro" id="IPR043203">
    <property type="entry name" value="VGCC_Ca_Na"/>
</dbReference>
<dbReference type="InterPro" id="IPR002048">
    <property type="entry name" value="EF_hand_dom"/>
</dbReference>
<evidence type="ECO:0000256" key="3">
    <source>
        <dbReference type="ARBA" id="ARBA00022837"/>
    </source>
</evidence>
<keyword evidence="3" id="KW-0106">Calcium</keyword>
<feature type="domain" description="EF-hand" evidence="7">
    <location>
        <begin position="432"/>
        <end position="467"/>
    </location>
</feature>
<evidence type="ECO:0000259" key="7">
    <source>
        <dbReference type="PROSITE" id="PS50222"/>
    </source>
</evidence>
<dbReference type="PANTHER" id="PTHR10037">
    <property type="entry name" value="VOLTAGE-GATED CATION CHANNEL CALCIUM AND SODIUM"/>
    <property type="match status" value="1"/>
</dbReference>
<evidence type="ECO:0000256" key="2">
    <source>
        <dbReference type="ARBA" id="ARBA00022692"/>
    </source>
</evidence>